<dbReference type="SUPFAM" id="SSF51556">
    <property type="entry name" value="Metallo-dependent hydrolases"/>
    <property type="match status" value="1"/>
</dbReference>
<dbReference type="AlphaFoldDB" id="A0A9W4DH11"/>
<dbReference type="PANTHER" id="PTHR22642:SF2">
    <property type="entry name" value="PROTEIN LONG AFTER FAR-RED 3"/>
    <property type="match status" value="1"/>
</dbReference>
<dbReference type="SUPFAM" id="SSF51338">
    <property type="entry name" value="Composite domain of metallo-dependent hydrolases"/>
    <property type="match status" value="1"/>
</dbReference>
<dbReference type="EMBL" id="CAJSLV010000013">
    <property type="protein sequence ID" value="CAG6391201.1"/>
    <property type="molecule type" value="Genomic_DNA"/>
</dbReference>
<organism evidence="2 3">
    <name type="scientific">Actinacidiphila cocklensis</name>
    <dbReference type="NCBI Taxonomy" id="887465"/>
    <lineage>
        <taxon>Bacteria</taxon>
        <taxon>Bacillati</taxon>
        <taxon>Actinomycetota</taxon>
        <taxon>Actinomycetes</taxon>
        <taxon>Kitasatosporales</taxon>
        <taxon>Streptomycetaceae</taxon>
        <taxon>Actinacidiphila</taxon>
    </lineage>
</organism>
<dbReference type="InterPro" id="IPR013108">
    <property type="entry name" value="Amidohydro_3"/>
</dbReference>
<dbReference type="GO" id="GO:0016810">
    <property type="term" value="F:hydrolase activity, acting on carbon-nitrogen (but not peptide) bonds"/>
    <property type="evidence" value="ECO:0007669"/>
    <property type="project" value="InterPro"/>
</dbReference>
<dbReference type="Proteomes" id="UP001152519">
    <property type="component" value="Unassembled WGS sequence"/>
</dbReference>
<gene>
    <name evidence="2" type="ORF">SCOCK_110029</name>
</gene>
<dbReference type="Gene3D" id="3.10.310.70">
    <property type="match status" value="1"/>
</dbReference>
<name>A0A9W4DH11_9ACTN</name>
<comment type="caution">
    <text evidence="2">The sequence shown here is derived from an EMBL/GenBank/DDBJ whole genome shotgun (WGS) entry which is preliminary data.</text>
</comment>
<accession>A0A9W4DH11</accession>
<protein>
    <submittedName>
        <fullName evidence="2">Amidohydro_3 domain-containing protein</fullName>
    </submittedName>
</protein>
<keyword evidence="3" id="KW-1185">Reference proteome</keyword>
<evidence type="ECO:0000259" key="1">
    <source>
        <dbReference type="Pfam" id="PF07969"/>
    </source>
</evidence>
<dbReference type="RefSeq" id="WP_251484692.1">
    <property type="nucleotide sequence ID" value="NZ_CAJSLV010000013.1"/>
</dbReference>
<dbReference type="Gene3D" id="2.30.40.10">
    <property type="entry name" value="Urease, subunit C, domain 1"/>
    <property type="match status" value="1"/>
</dbReference>
<evidence type="ECO:0000313" key="3">
    <source>
        <dbReference type="Proteomes" id="UP001152519"/>
    </source>
</evidence>
<proteinExistence type="predicted"/>
<dbReference type="Pfam" id="PF07969">
    <property type="entry name" value="Amidohydro_3"/>
    <property type="match status" value="1"/>
</dbReference>
<reference evidence="2" key="1">
    <citation type="submission" date="2021-05" db="EMBL/GenBank/DDBJ databases">
        <authorList>
            <person name="Arsene-Ploetze F."/>
        </authorList>
    </citation>
    <scope>NUCLEOTIDE SEQUENCE</scope>
    <source>
        <strain evidence="2">DSM 42138</strain>
    </source>
</reference>
<feature type="domain" description="Amidohydrolase 3" evidence="1">
    <location>
        <begin position="55"/>
        <end position="503"/>
    </location>
</feature>
<dbReference type="InterPro" id="IPR011059">
    <property type="entry name" value="Metal-dep_hydrolase_composite"/>
</dbReference>
<dbReference type="InterPro" id="IPR032466">
    <property type="entry name" value="Metal_Hydrolase"/>
</dbReference>
<dbReference type="Gene3D" id="3.20.20.140">
    <property type="entry name" value="Metal-dependent hydrolases"/>
    <property type="match status" value="1"/>
</dbReference>
<dbReference type="PANTHER" id="PTHR22642">
    <property type="entry name" value="IMIDAZOLONEPROPIONASE"/>
    <property type="match status" value="1"/>
</dbReference>
<evidence type="ECO:0000313" key="2">
    <source>
        <dbReference type="EMBL" id="CAG6391201.1"/>
    </source>
</evidence>
<sequence length="510" mass="53502">MTSPQTATGTAAGNTAAVVLRNVRIGSGGPLAHVVIDGGRIAAITLEVPAGAAGEVVDAGGRTVLPGLWDAHVHMVQWASARRRVDLAQAPSAAAAARTMEQAARGGQRPRDEPLIGFGFRDGLWPDRPEPALLAWSQASGQAVALVSNDLHTAWLNGAALDRLGLSGHPSGVLREAECLDAVARLSEADPAVVDRRVADAVRAAAARGVVGLLDFEYADNLADWTRRAGQAPLDTRVACAVYPAHLDEAIAQGLRTGDVLPGTGGLVRVGPLKLFVDGSLNTRTALCNEPYPGMPGSDHEYGILQTEPRELERLMARAAAHGIHSAVHAIGDRANTIALDAFEKVGCPGRIEHAQLIDRADLPRFARPGLVLGVQPAHATDDRDIADRHWAGRTDRSFAYAELSAAGAELQIGSDAPVSPLDPWLGIAAAVHRSGADRRPEWHPEQAIGLPGALAAAAAGRRSVRVGDRADLVVTEHDPALLAPHELPGMQVFCTLLAGRFTHRADQAA</sequence>